<name>A0AAJ0AVD7_9PEZI</name>
<evidence type="ECO:0000313" key="3">
    <source>
        <dbReference type="Proteomes" id="UP001224890"/>
    </source>
</evidence>
<proteinExistence type="predicted"/>
<evidence type="ECO:0000313" key="2">
    <source>
        <dbReference type="EMBL" id="KAK1689555.1"/>
    </source>
</evidence>
<reference evidence="2" key="1">
    <citation type="submission" date="2021-06" db="EMBL/GenBank/DDBJ databases">
        <title>Comparative genomics, transcriptomics and evolutionary studies reveal genomic signatures of adaptation to plant cell wall in hemibiotrophic fungi.</title>
        <authorList>
            <consortium name="DOE Joint Genome Institute"/>
            <person name="Baroncelli R."/>
            <person name="Diaz J.F."/>
            <person name="Benocci T."/>
            <person name="Peng M."/>
            <person name="Battaglia E."/>
            <person name="Haridas S."/>
            <person name="Andreopoulos W."/>
            <person name="Labutti K."/>
            <person name="Pangilinan J."/>
            <person name="Floch G.L."/>
            <person name="Makela M.R."/>
            <person name="Henrissat B."/>
            <person name="Grigoriev I.V."/>
            <person name="Crouch J.A."/>
            <person name="De Vries R.P."/>
            <person name="Sukno S.A."/>
            <person name="Thon M.R."/>
        </authorList>
    </citation>
    <scope>NUCLEOTIDE SEQUENCE</scope>
    <source>
        <strain evidence="2">CBS 193.32</strain>
    </source>
</reference>
<dbReference type="EMBL" id="JAHMHR010000008">
    <property type="protein sequence ID" value="KAK1689555.1"/>
    <property type="molecule type" value="Genomic_DNA"/>
</dbReference>
<accession>A0AAJ0AVD7</accession>
<organism evidence="2 3">
    <name type="scientific">Colletotrichum godetiae</name>
    <dbReference type="NCBI Taxonomy" id="1209918"/>
    <lineage>
        <taxon>Eukaryota</taxon>
        <taxon>Fungi</taxon>
        <taxon>Dikarya</taxon>
        <taxon>Ascomycota</taxon>
        <taxon>Pezizomycotina</taxon>
        <taxon>Sordariomycetes</taxon>
        <taxon>Hypocreomycetidae</taxon>
        <taxon>Glomerellales</taxon>
        <taxon>Glomerellaceae</taxon>
        <taxon>Colletotrichum</taxon>
        <taxon>Colletotrichum acutatum species complex</taxon>
    </lineage>
</organism>
<dbReference type="Proteomes" id="UP001224890">
    <property type="component" value="Unassembled WGS sequence"/>
</dbReference>
<dbReference type="AlphaFoldDB" id="A0AAJ0AVD7"/>
<dbReference type="GeneID" id="85458717"/>
<feature type="region of interest" description="Disordered" evidence="1">
    <location>
        <begin position="1"/>
        <end position="30"/>
    </location>
</feature>
<protein>
    <submittedName>
        <fullName evidence="2">Uncharacterized protein</fullName>
    </submittedName>
</protein>
<keyword evidence="3" id="KW-1185">Reference proteome</keyword>
<gene>
    <name evidence="2" type="ORF">BDP55DRAFT_653468</name>
</gene>
<dbReference type="RefSeq" id="XP_060433250.1">
    <property type="nucleotide sequence ID" value="XM_060574191.1"/>
</dbReference>
<comment type="caution">
    <text evidence="2">The sequence shown here is derived from an EMBL/GenBank/DDBJ whole genome shotgun (WGS) entry which is preliminary data.</text>
</comment>
<sequence>MQLLGDAASWEAKNHQKPHFQPHRQVHQQKMDDLGIEPRTYRMLSGHYTTKPIAQL</sequence>
<evidence type="ECO:0000256" key="1">
    <source>
        <dbReference type="SAM" id="MobiDB-lite"/>
    </source>
</evidence>
<feature type="compositionally biased region" description="Basic residues" evidence="1">
    <location>
        <begin position="15"/>
        <end position="27"/>
    </location>
</feature>